<dbReference type="PANTHER" id="PTHR12260:SF6">
    <property type="entry name" value="DAMAGE-CONTROL PHOSPHATASE ARMT1"/>
    <property type="match status" value="1"/>
</dbReference>
<dbReference type="PANTHER" id="PTHR12260">
    <property type="entry name" value="DAMAGE-CONTROL PHOSPHATASE ARMT1"/>
    <property type="match status" value="1"/>
</dbReference>
<dbReference type="Proteomes" id="UP000694846">
    <property type="component" value="Unplaced"/>
</dbReference>
<keyword evidence="7 10" id="KW-0464">Manganese</keyword>
<evidence type="ECO:0000256" key="2">
    <source>
        <dbReference type="ARBA" id="ARBA00001326"/>
    </source>
</evidence>
<dbReference type="GO" id="GO:0051998">
    <property type="term" value="F:protein carboxyl O-methyltransferase activity"/>
    <property type="evidence" value="ECO:0007669"/>
    <property type="project" value="UniProtKB-UniRule"/>
</dbReference>
<dbReference type="Gene3D" id="3.40.50.10880">
    <property type="entry name" value="Uncharacterised protein PF01937, DUF89, domain 3"/>
    <property type="match status" value="1"/>
</dbReference>
<comment type="catalytic activity">
    <reaction evidence="9 10">
        <text>beta-D-fructose 6-phosphate = dihydroxyacetone + D-glyceraldehyde 3-phosphate</text>
        <dbReference type="Rhea" id="RHEA:28002"/>
        <dbReference type="ChEBI" id="CHEBI:16016"/>
        <dbReference type="ChEBI" id="CHEBI:57634"/>
        <dbReference type="ChEBI" id="CHEBI:59776"/>
    </reaction>
</comment>
<keyword evidence="10" id="KW-0489">Methyltransferase</keyword>
<comment type="cofactor">
    <cofactor evidence="10">
        <name>Mn(2+)</name>
        <dbReference type="ChEBI" id="CHEBI:29035"/>
    </cofactor>
    <cofactor evidence="10">
        <name>Ni(2+)</name>
        <dbReference type="ChEBI" id="CHEBI:49786"/>
    </cofactor>
</comment>
<keyword evidence="10" id="KW-0808">Transferase</keyword>
<dbReference type="GeneID" id="112686676"/>
<organism evidence="12 13">
    <name type="scientific">Sipha flava</name>
    <name type="common">yellow sugarcane aphid</name>
    <dbReference type="NCBI Taxonomy" id="143950"/>
    <lineage>
        <taxon>Eukaryota</taxon>
        <taxon>Metazoa</taxon>
        <taxon>Ecdysozoa</taxon>
        <taxon>Arthropoda</taxon>
        <taxon>Hexapoda</taxon>
        <taxon>Insecta</taxon>
        <taxon>Pterygota</taxon>
        <taxon>Neoptera</taxon>
        <taxon>Paraneoptera</taxon>
        <taxon>Hemiptera</taxon>
        <taxon>Sternorrhyncha</taxon>
        <taxon>Aphidomorpha</taxon>
        <taxon>Aphidoidea</taxon>
        <taxon>Aphididae</taxon>
        <taxon>Sipha</taxon>
    </lineage>
</organism>
<evidence type="ECO:0000256" key="9">
    <source>
        <dbReference type="ARBA" id="ARBA00048809"/>
    </source>
</evidence>
<comment type="catalytic activity">
    <reaction evidence="2 10">
        <text>beta-D-fructose 1-phosphate + H2O = D-fructose + phosphate</text>
        <dbReference type="Rhea" id="RHEA:35603"/>
        <dbReference type="ChEBI" id="CHEBI:15377"/>
        <dbReference type="ChEBI" id="CHEBI:37721"/>
        <dbReference type="ChEBI" id="CHEBI:43474"/>
        <dbReference type="ChEBI" id="CHEBI:138881"/>
    </reaction>
</comment>
<dbReference type="FunFam" id="3.40.50.10880:FF:000005">
    <property type="entry name" value="DUF89-domain-containing protein"/>
    <property type="match status" value="1"/>
</dbReference>
<proteinExistence type="inferred from homology"/>
<dbReference type="GO" id="GO:0030643">
    <property type="term" value="P:intracellular phosphate ion homeostasis"/>
    <property type="evidence" value="ECO:0007669"/>
    <property type="project" value="UniProtKB-ARBA"/>
</dbReference>
<dbReference type="Gene3D" id="1.20.930.60">
    <property type="match status" value="1"/>
</dbReference>
<name>A0A8B8FWH1_9HEMI</name>
<evidence type="ECO:0000313" key="13">
    <source>
        <dbReference type="RefSeq" id="XP_025414858.1"/>
    </source>
</evidence>
<dbReference type="SUPFAM" id="SSF111321">
    <property type="entry name" value="AF1104-like"/>
    <property type="match status" value="1"/>
</dbReference>
<evidence type="ECO:0000256" key="8">
    <source>
        <dbReference type="ARBA" id="ARBA00045980"/>
    </source>
</evidence>
<dbReference type="GO" id="GO:0032259">
    <property type="term" value="P:methylation"/>
    <property type="evidence" value="ECO:0007669"/>
    <property type="project" value="UniProtKB-KW"/>
</dbReference>
<evidence type="ECO:0000256" key="3">
    <source>
        <dbReference type="ARBA" id="ARBA00009519"/>
    </source>
</evidence>
<evidence type="ECO:0000256" key="10">
    <source>
        <dbReference type="RuleBase" id="RU367030"/>
    </source>
</evidence>
<dbReference type="Pfam" id="PF01937">
    <property type="entry name" value="ARMT1-like_dom"/>
    <property type="match status" value="1"/>
</dbReference>
<reference evidence="13" key="1">
    <citation type="submission" date="2025-08" db="UniProtKB">
        <authorList>
            <consortium name="RefSeq"/>
        </authorList>
    </citation>
    <scope>IDENTIFICATION</scope>
    <source>
        <tissue evidence="13">Whole body</tissue>
    </source>
</reference>
<dbReference type="GO" id="GO:0005634">
    <property type="term" value="C:nucleus"/>
    <property type="evidence" value="ECO:0007669"/>
    <property type="project" value="TreeGrafter"/>
</dbReference>
<dbReference type="InterPro" id="IPR036075">
    <property type="entry name" value="ARMT-1-like_metal-bd_sf"/>
</dbReference>
<dbReference type="EC" id="3.1.3.-" evidence="10"/>
<evidence type="ECO:0000256" key="7">
    <source>
        <dbReference type="ARBA" id="ARBA00023211"/>
    </source>
</evidence>
<gene>
    <name evidence="13" type="primary">LOC112686676</name>
</gene>
<evidence type="ECO:0000256" key="6">
    <source>
        <dbReference type="ARBA" id="ARBA00022801"/>
    </source>
</evidence>
<keyword evidence="4" id="KW-0533">Nickel</keyword>
<sequence length="446" mass="51926">MVNNIHQFLDQNTPINEPLRGKYKKSFGYHSLKNRMPVVFSEIINLLKAEKFDLDNKNEVNNTVEELKLLLSELLDNKSLRKVDGTSTLLLIWNQILDNRFKTDSSVTWFETEWLFTENYLYIRIKEIFEKTETLKTYDPFKQMKYKAFAESEKTMITIAEFLNSQLSKKELDNTKLKVLFMQILKICLWGNRFDLSLNIGKSKNITEDPLEAIASLDKYILADNSEETWNFLNKSNNKNPKIIDIIMDNSAYELFTDLCLADYFVTYGLADVVVFHGKSIPWFVSDVTKPDFDNFLNRLQNECSSKSLQDIGKKWNSYYKTGKFVIECEDFWTLPHCYSAMATENSELYNKLSCSQLIIFKGDLNYRKLIGDINWLPSTTFKDALCGFQPTAILALRILKCDCICGLNLDYENKISENDKDNSDYLSSTNYWQTNGKYAVVHFSK</sequence>
<keyword evidence="6 10" id="KW-0378">Hydrolase</keyword>
<comment type="function">
    <text evidence="8 10">Metal-dependent phosphatase that shows phosphatase activity against several substrates, including fructose-1-phosphate and fructose-6-phosphate. Its preference for fructose-1-phosphate, a strong glycating agent that causes DNA damage rather than a canonical yeast metabolite, suggests a damage-control function in hexose phosphate metabolism. Has also been shown to have O-methyltransferase activity that methylates glutamate residues of target proteins to form gamma-glutamyl methyl ester residues. Possibly methylates PCNA, suggesting it is involved in the DNA damage response.</text>
</comment>
<dbReference type="AlphaFoldDB" id="A0A8B8FWH1"/>
<dbReference type="GO" id="GO:0016462">
    <property type="term" value="F:pyrophosphatase activity"/>
    <property type="evidence" value="ECO:0007669"/>
    <property type="project" value="UniProtKB-ARBA"/>
</dbReference>
<dbReference type="OrthoDB" id="541375at2759"/>
<dbReference type="GO" id="GO:0046872">
    <property type="term" value="F:metal ion binding"/>
    <property type="evidence" value="ECO:0007669"/>
    <property type="project" value="UniProtKB-UniRule"/>
</dbReference>
<evidence type="ECO:0000259" key="11">
    <source>
        <dbReference type="Pfam" id="PF01937"/>
    </source>
</evidence>
<feature type="domain" description="Damage-control phosphatase ARMT1-like metal-binding" evidence="11">
    <location>
        <begin position="33"/>
        <end position="409"/>
    </location>
</feature>
<evidence type="ECO:0000313" key="12">
    <source>
        <dbReference type="Proteomes" id="UP000694846"/>
    </source>
</evidence>
<protein>
    <recommendedName>
        <fullName evidence="10">Sugar phosphate phosphatase</fullName>
        <ecNumber evidence="10">2.1.1.-</ecNumber>
        <ecNumber evidence="10">3.1.3.-</ecNumber>
    </recommendedName>
</protein>
<dbReference type="InterPro" id="IPR002791">
    <property type="entry name" value="ARMT1-like_metal-bd"/>
</dbReference>
<dbReference type="InterPro" id="IPR039763">
    <property type="entry name" value="ARMT1"/>
</dbReference>
<keyword evidence="5 10" id="KW-0479">Metal-binding</keyword>
<evidence type="ECO:0000256" key="1">
    <source>
        <dbReference type="ARBA" id="ARBA00000807"/>
    </source>
</evidence>
<dbReference type="GO" id="GO:0016791">
    <property type="term" value="F:phosphatase activity"/>
    <property type="evidence" value="ECO:0007669"/>
    <property type="project" value="TreeGrafter"/>
</dbReference>
<evidence type="ECO:0000256" key="4">
    <source>
        <dbReference type="ARBA" id="ARBA00022596"/>
    </source>
</evidence>
<dbReference type="EC" id="2.1.1.-" evidence="10"/>
<dbReference type="GO" id="GO:0006974">
    <property type="term" value="P:DNA damage response"/>
    <property type="evidence" value="ECO:0007669"/>
    <property type="project" value="TreeGrafter"/>
</dbReference>
<dbReference type="RefSeq" id="XP_025414858.1">
    <property type="nucleotide sequence ID" value="XM_025559073.1"/>
</dbReference>
<keyword evidence="12" id="KW-1185">Reference proteome</keyword>
<comment type="catalytic activity">
    <reaction evidence="1 10">
        <text>L-glutamyl-[protein] + S-adenosyl-L-methionine = [protein]-L-glutamate 5-O-methyl ester + S-adenosyl-L-homocysteine</text>
        <dbReference type="Rhea" id="RHEA:24452"/>
        <dbReference type="Rhea" id="RHEA-COMP:10208"/>
        <dbReference type="Rhea" id="RHEA-COMP:10311"/>
        <dbReference type="ChEBI" id="CHEBI:29973"/>
        <dbReference type="ChEBI" id="CHEBI:57856"/>
        <dbReference type="ChEBI" id="CHEBI:59789"/>
        <dbReference type="ChEBI" id="CHEBI:82795"/>
    </reaction>
</comment>
<evidence type="ECO:0000256" key="5">
    <source>
        <dbReference type="ARBA" id="ARBA00022723"/>
    </source>
</evidence>
<comment type="domain">
    <text evidence="10">Subfamily III proteins have a conserved RTxK motif about 40-50 residues from the C-terminus; the threonine may be replaced by serine or cysteine.</text>
</comment>
<comment type="similarity">
    <text evidence="3 10">Belongs to the damage-control phosphatase family. Sugar phosphate phosphatase III subfamily.</text>
</comment>
<accession>A0A8B8FWH1</accession>